<sequence>MHDALMSIPQKHKRKRSLRASWKRRRTLYAVMGARDIKSVFHPKHAGSRFPACSLFLFSILLVLSTSRDRTLKPPHRPPPASVNVNRSTLKHRYINPGLSSITNSVICKSGCTQWTRELDFRTAQEIVNSTRSGVLKNSQNSQYDRTRKKLNRATNKRHRQNETRERNEVVLDLRQKLADCDDVRKQLKEQLRATSGNKSREVRRKSTAESSSSGRVPPVRKSKSVKTREAADPYPVGGLGKSSSVLSSSEMNPSSQSDITANNSARTPYNPLQSDFPTFSHIAAPFPLENSGLLAGHELIPSSSTDFLGASTDVMFGLSSGSQNNFDFTTFFRNLNEFNGDFTSM</sequence>
<evidence type="ECO:0000313" key="3">
    <source>
        <dbReference type="Proteomes" id="UP000297245"/>
    </source>
</evidence>
<feature type="compositionally biased region" description="Low complexity" evidence="1">
    <location>
        <begin position="243"/>
        <end position="256"/>
    </location>
</feature>
<keyword evidence="3" id="KW-1185">Reference proteome</keyword>
<accession>A0A4S8LIC2</accession>
<evidence type="ECO:0000313" key="2">
    <source>
        <dbReference type="EMBL" id="THU88731.1"/>
    </source>
</evidence>
<dbReference type="Proteomes" id="UP000297245">
    <property type="component" value="Unassembled WGS sequence"/>
</dbReference>
<feature type="compositionally biased region" description="Polar residues" evidence="1">
    <location>
        <begin position="132"/>
        <end position="144"/>
    </location>
</feature>
<name>A0A4S8LIC2_DENBC</name>
<dbReference type="EMBL" id="ML179398">
    <property type="protein sequence ID" value="THU88731.1"/>
    <property type="molecule type" value="Genomic_DNA"/>
</dbReference>
<feature type="region of interest" description="Disordered" evidence="1">
    <location>
        <begin position="191"/>
        <end position="265"/>
    </location>
</feature>
<reference evidence="2 3" key="1">
    <citation type="journal article" date="2019" name="Nat. Ecol. Evol.">
        <title>Megaphylogeny resolves global patterns of mushroom evolution.</title>
        <authorList>
            <person name="Varga T."/>
            <person name="Krizsan K."/>
            <person name="Foldi C."/>
            <person name="Dima B."/>
            <person name="Sanchez-Garcia M."/>
            <person name="Sanchez-Ramirez S."/>
            <person name="Szollosi G.J."/>
            <person name="Szarkandi J.G."/>
            <person name="Papp V."/>
            <person name="Albert L."/>
            <person name="Andreopoulos W."/>
            <person name="Angelini C."/>
            <person name="Antonin V."/>
            <person name="Barry K.W."/>
            <person name="Bougher N.L."/>
            <person name="Buchanan P."/>
            <person name="Buyck B."/>
            <person name="Bense V."/>
            <person name="Catcheside P."/>
            <person name="Chovatia M."/>
            <person name="Cooper J."/>
            <person name="Damon W."/>
            <person name="Desjardin D."/>
            <person name="Finy P."/>
            <person name="Geml J."/>
            <person name="Haridas S."/>
            <person name="Hughes K."/>
            <person name="Justo A."/>
            <person name="Karasinski D."/>
            <person name="Kautmanova I."/>
            <person name="Kiss B."/>
            <person name="Kocsube S."/>
            <person name="Kotiranta H."/>
            <person name="LaButti K.M."/>
            <person name="Lechner B.E."/>
            <person name="Liimatainen K."/>
            <person name="Lipzen A."/>
            <person name="Lukacs Z."/>
            <person name="Mihaltcheva S."/>
            <person name="Morgado L.N."/>
            <person name="Niskanen T."/>
            <person name="Noordeloos M.E."/>
            <person name="Ohm R.A."/>
            <person name="Ortiz-Santana B."/>
            <person name="Ovrebo C."/>
            <person name="Racz N."/>
            <person name="Riley R."/>
            <person name="Savchenko A."/>
            <person name="Shiryaev A."/>
            <person name="Soop K."/>
            <person name="Spirin V."/>
            <person name="Szebenyi C."/>
            <person name="Tomsovsky M."/>
            <person name="Tulloss R.E."/>
            <person name="Uehling J."/>
            <person name="Grigoriev I.V."/>
            <person name="Vagvolgyi C."/>
            <person name="Papp T."/>
            <person name="Martin F.M."/>
            <person name="Miettinen O."/>
            <person name="Hibbett D.S."/>
            <person name="Nagy L.G."/>
        </authorList>
    </citation>
    <scope>NUCLEOTIDE SEQUENCE [LARGE SCALE GENOMIC DNA]</scope>
    <source>
        <strain evidence="2 3">CBS 962.96</strain>
    </source>
</reference>
<evidence type="ECO:0000256" key="1">
    <source>
        <dbReference type="SAM" id="MobiDB-lite"/>
    </source>
</evidence>
<protein>
    <submittedName>
        <fullName evidence="2">Uncharacterized protein</fullName>
    </submittedName>
</protein>
<feature type="region of interest" description="Disordered" evidence="1">
    <location>
        <begin position="132"/>
        <end position="168"/>
    </location>
</feature>
<proteinExistence type="predicted"/>
<organism evidence="2 3">
    <name type="scientific">Dendrothele bispora (strain CBS 962.96)</name>
    <dbReference type="NCBI Taxonomy" id="1314807"/>
    <lineage>
        <taxon>Eukaryota</taxon>
        <taxon>Fungi</taxon>
        <taxon>Dikarya</taxon>
        <taxon>Basidiomycota</taxon>
        <taxon>Agaricomycotina</taxon>
        <taxon>Agaricomycetes</taxon>
        <taxon>Agaricomycetidae</taxon>
        <taxon>Agaricales</taxon>
        <taxon>Agaricales incertae sedis</taxon>
        <taxon>Dendrothele</taxon>
    </lineage>
</organism>
<feature type="compositionally biased region" description="Basic residues" evidence="1">
    <location>
        <begin position="147"/>
        <end position="160"/>
    </location>
</feature>
<gene>
    <name evidence="2" type="ORF">K435DRAFT_866020</name>
</gene>
<dbReference type="AlphaFoldDB" id="A0A4S8LIC2"/>
<feature type="compositionally biased region" description="Basic and acidic residues" evidence="1">
    <location>
        <begin position="199"/>
        <end position="208"/>
    </location>
</feature>